<gene>
    <name evidence="2" type="ORF">SCAR479_11665</name>
</gene>
<name>A0ABR2XCZ2_9PEZI</name>
<evidence type="ECO:0000313" key="3">
    <source>
        <dbReference type="Proteomes" id="UP001465668"/>
    </source>
</evidence>
<dbReference type="InterPro" id="IPR045518">
    <property type="entry name" value="2EXR"/>
</dbReference>
<dbReference type="EMBL" id="JARVKM010000072">
    <property type="protein sequence ID" value="KAK9771594.1"/>
    <property type="molecule type" value="Genomic_DNA"/>
</dbReference>
<proteinExistence type="predicted"/>
<accession>A0ABR2XCZ2</accession>
<reference evidence="2 3" key="1">
    <citation type="submission" date="2024-02" db="EMBL/GenBank/DDBJ databases">
        <title>First draft genome assembly of two strains of Seiridium cardinale.</title>
        <authorList>
            <person name="Emiliani G."/>
            <person name="Scali E."/>
        </authorList>
    </citation>
    <scope>NUCLEOTIDE SEQUENCE [LARGE SCALE GENOMIC DNA]</scope>
    <source>
        <strain evidence="2 3">BM-138-000479</strain>
    </source>
</reference>
<organism evidence="2 3">
    <name type="scientific">Seiridium cardinale</name>
    <dbReference type="NCBI Taxonomy" id="138064"/>
    <lineage>
        <taxon>Eukaryota</taxon>
        <taxon>Fungi</taxon>
        <taxon>Dikarya</taxon>
        <taxon>Ascomycota</taxon>
        <taxon>Pezizomycotina</taxon>
        <taxon>Sordariomycetes</taxon>
        <taxon>Xylariomycetidae</taxon>
        <taxon>Amphisphaeriales</taxon>
        <taxon>Sporocadaceae</taxon>
        <taxon>Seiridium</taxon>
    </lineage>
</organism>
<comment type="caution">
    <text evidence="2">The sequence shown here is derived from an EMBL/GenBank/DDBJ whole genome shotgun (WGS) entry which is preliminary data.</text>
</comment>
<evidence type="ECO:0000313" key="2">
    <source>
        <dbReference type="EMBL" id="KAK9771594.1"/>
    </source>
</evidence>
<sequence>MPPTATFHGFRRLPPETQLYLWKTPICEIVRAIAISPDSGRNLPFMPSQSDVMIDVGNANNTQSLRPTRKSLKPLVEALLVYLQICKASRQAAQRHLLLFRAIGYALVPHVTRKIAVPVYGWIWTAPQLDTYVLGETTVNEIRKIDPRVGINPTADFNLRCYKQKPLHDLWWNATQIILQAGLFQPPKRHQLKIVANMPKIRKVGINIHHHCTKKFTSCWPICLDYPMSTETVFRSCETPQVSLGGTHDLFYYSYEFCTGPIISRVRHNRRFSAIALMRHGIYYNRWIAAWGKIFYEEWQEFEKRSIIAVHVGK</sequence>
<dbReference type="Proteomes" id="UP001465668">
    <property type="component" value="Unassembled WGS sequence"/>
</dbReference>
<feature type="domain" description="2EXR" evidence="1">
    <location>
        <begin position="7"/>
        <end position="130"/>
    </location>
</feature>
<dbReference type="Pfam" id="PF20150">
    <property type="entry name" value="2EXR"/>
    <property type="match status" value="1"/>
</dbReference>
<keyword evidence="3" id="KW-1185">Reference proteome</keyword>
<evidence type="ECO:0000259" key="1">
    <source>
        <dbReference type="Pfam" id="PF20150"/>
    </source>
</evidence>
<protein>
    <recommendedName>
        <fullName evidence="1">2EXR domain-containing protein</fullName>
    </recommendedName>
</protein>